<evidence type="ECO:0000259" key="1">
    <source>
        <dbReference type="PROSITE" id="PS50879"/>
    </source>
</evidence>
<protein>
    <recommendedName>
        <fullName evidence="1">RNase H type-1 domain-containing protein</fullName>
    </recommendedName>
</protein>
<dbReference type="EMBL" id="BGPR01204305">
    <property type="protein sequence ID" value="GBN26132.1"/>
    <property type="molecule type" value="Genomic_DNA"/>
</dbReference>
<comment type="caution">
    <text evidence="2">The sequence shown here is derived from an EMBL/GenBank/DDBJ whole genome shotgun (WGS) entry which is preliminary data.</text>
</comment>
<dbReference type="Proteomes" id="UP000499080">
    <property type="component" value="Unassembled WGS sequence"/>
</dbReference>
<keyword evidence="3" id="KW-1185">Reference proteome</keyword>
<dbReference type="InterPro" id="IPR002156">
    <property type="entry name" value="RNaseH_domain"/>
</dbReference>
<accession>A0A4Y2MI20</accession>
<name>A0A4Y2MI20_ARAVE</name>
<dbReference type="SUPFAM" id="SSF53098">
    <property type="entry name" value="Ribonuclease H-like"/>
    <property type="match status" value="1"/>
</dbReference>
<feature type="domain" description="RNase H type-1" evidence="1">
    <location>
        <begin position="1"/>
        <end position="83"/>
    </location>
</feature>
<dbReference type="GO" id="GO:0004523">
    <property type="term" value="F:RNA-DNA hybrid ribonuclease activity"/>
    <property type="evidence" value="ECO:0007669"/>
    <property type="project" value="InterPro"/>
</dbReference>
<dbReference type="OrthoDB" id="6497161at2759"/>
<dbReference type="InterPro" id="IPR012337">
    <property type="entry name" value="RNaseH-like_sf"/>
</dbReference>
<dbReference type="Gene3D" id="3.30.420.10">
    <property type="entry name" value="Ribonuclease H-like superfamily/Ribonuclease H"/>
    <property type="match status" value="1"/>
</dbReference>
<organism evidence="2 3">
    <name type="scientific">Araneus ventricosus</name>
    <name type="common">Orbweaver spider</name>
    <name type="synonym">Epeira ventricosa</name>
    <dbReference type="NCBI Taxonomy" id="182803"/>
    <lineage>
        <taxon>Eukaryota</taxon>
        <taxon>Metazoa</taxon>
        <taxon>Ecdysozoa</taxon>
        <taxon>Arthropoda</taxon>
        <taxon>Chelicerata</taxon>
        <taxon>Arachnida</taxon>
        <taxon>Araneae</taxon>
        <taxon>Araneomorphae</taxon>
        <taxon>Entelegynae</taxon>
        <taxon>Araneoidea</taxon>
        <taxon>Araneidae</taxon>
        <taxon>Araneus</taxon>
    </lineage>
</organism>
<feature type="non-terminal residue" evidence="2">
    <location>
        <position position="1"/>
    </location>
</feature>
<dbReference type="AlphaFoldDB" id="A0A4Y2MI20"/>
<dbReference type="InterPro" id="IPR036397">
    <property type="entry name" value="RNaseH_sf"/>
</dbReference>
<sequence length="96" mass="10509">AELTAIDFAVCSALESGVRINIYTDSQSSIKALRSARSRSATVNKVKKILYLVEGPVGLTCVKAHAGDPGMNSLITMRNWQLLKARNWKSQPHILV</sequence>
<evidence type="ECO:0000313" key="2">
    <source>
        <dbReference type="EMBL" id="GBN26132.1"/>
    </source>
</evidence>
<proteinExistence type="predicted"/>
<reference evidence="2 3" key="1">
    <citation type="journal article" date="2019" name="Sci. Rep.">
        <title>Orb-weaving spider Araneus ventricosus genome elucidates the spidroin gene catalogue.</title>
        <authorList>
            <person name="Kono N."/>
            <person name="Nakamura H."/>
            <person name="Ohtoshi R."/>
            <person name="Moran D.A.P."/>
            <person name="Shinohara A."/>
            <person name="Yoshida Y."/>
            <person name="Fujiwara M."/>
            <person name="Mori M."/>
            <person name="Tomita M."/>
            <person name="Arakawa K."/>
        </authorList>
    </citation>
    <scope>NUCLEOTIDE SEQUENCE [LARGE SCALE GENOMIC DNA]</scope>
</reference>
<dbReference type="GO" id="GO:0003676">
    <property type="term" value="F:nucleic acid binding"/>
    <property type="evidence" value="ECO:0007669"/>
    <property type="project" value="InterPro"/>
</dbReference>
<dbReference type="PROSITE" id="PS50879">
    <property type="entry name" value="RNASE_H_1"/>
    <property type="match status" value="1"/>
</dbReference>
<gene>
    <name evidence="2" type="ORF">AVEN_56966_1</name>
</gene>
<evidence type="ECO:0000313" key="3">
    <source>
        <dbReference type="Proteomes" id="UP000499080"/>
    </source>
</evidence>